<name>A0A5D4RWE7_9BACI</name>
<dbReference type="GeneID" id="89533495"/>
<evidence type="ECO:0000313" key="3">
    <source>
        <dbReference type="EMBL" id="TYS55049.1"/>
    </source>
</evidence>
<organism evidence="3 4">
    <name type="scientific">Rossellomorea marisflavi</name>
    <dbReference type="NCBI Taxonomy" id="189381"/>
    <lineage>
        <taxon>Bacteria</taxon>
        <taxon>Bacillati</taxon>
        <taxon>Bacillota</taxon>
        <taxon>Bacilli</taxon>
        <taxon>Bacillales</taxon>
        <taxon>Bacillaceae</taxon>
        <taxon>Rossellomorea</taxon>
    </lineage>
</organism>
<comment type="caution">
    <text evidence="3">The sequence shown here is derived from an EMBL/GenBank/DDBJ whole genome shotgun (WGS) entry which is preliminary data.</text>
</comment>
<feature type="region of interest" description="Disordered" evidence="1">
    <location>
        <begin position="25"/>
        <end position="68"/>
    </location>
</feature>
<proteinExistence type="predicted"/>
<protein>
    <recommendedName>
        <fullName evidence="5">Lipoprotein</fullName>
    </recommendedName>
</protein>
<reference evidence="3 4" key="1">
    <citation type="submission" date="2019-08" db="EMBL/GenBank/DDBJ databases">
        <title>Bacillus genomes from the desert of Cuatro Cienegas, Coahuila.</title>
        <authorList>
            <person name="Olmedo-Alvarez G."/>
        </authorList>
    </citation>
    <scope>NUCLEOTIDE SEQUENCE [LARGE SCALE GENOMIC DNA]</scope>
    <source>
        <strain evidence="3 4">CH108_3D</strain>
    </source>
</reference>
<dbReference type="RefSeq" id="WP_148985113.1">
    <property type="nucleotide sequence ID" value="NZ_CP081870.1"/>
</dbReference>
<dbReference type="PROSITE" id="PS51257">
    <property type="entry name" value="PROKAR_LIPOPROTEIN"/>
    <property type="match status" value="1"/>
</dbReference>
<evidence type="ECO:0000313" key="4">
    <source>
        <dbReference type="Proteomes" id="UP000322997"/>
    </source>
</evidence>
<feature type="compositionally biased region" description="Basic and acidic residues" evidence="1">
    <location>
        <begin position="40"/>
        <end position="51"/>
    </location>
</feature>
<dbReference type="Proteomes" id="UP000322997">
    <property type="component" value="Unassembled WGS sequence"/>
</dbReference>
<dbReference type="EMBL" id="VTEQ01000002">
    <property type="protein sequence ID" value="TYS55049.1"/>
    <property type="molecule type" value="Genomic_DNA"/>
</dbReference>
<gene>
    <name evidence="3" type="ORF">FZC83_08870</name>
</gene>
<evidence type="ECO:0000256" key="1">
    <source>
        <dbReference type="SAM" id="MobiDB-lite"/>
    </source>
</evidence>
<evidence type="ECO:0008006" key="5">
    <source>
        <dbReference type="Google" id="ProtNLM"/>
    </source>
</evidence>
<feature type="signal peptide" evidence="2">
    <location>
        <begin position="1"/>
        <end position="20"/>
    </location>
</feature>
<accession>A0A5D4RWE7</accession>
<evidence type="ECO:0000256" key="2">
    <source>
        <dbReference type="SAM" id="SignalP"/>
    </source>
</evidence>
<keyword evidence="2" id="KW-0732">Signal</keyword>
<dbReference type="AlphaFoldDB" id="A0A5D4RWE7"/>
<feature type="chain" id="PRO_5039410051" description="Lipoprotein" evidence="2">
    <location>
        <begin position="21"/>
        <end position="204"/>
    </location>
</feature>
<sequence length="204" mass="22944">MKRLLVFVLIAFLLSGCSLMKVGKVSSSNEEAEDAEVTATDEKGKDKDQKMEANAAADDSSKKGSMTPAEEFTSFIEGDMSDISVMEYNVQVNLSQAQRESAEDKDQDQAMKDALERAIAGYEQLIVKMEAIEVESDELVKLKQEALDGFSIYQEYLILNRELIDDPSKDEEMIAKNLEYQRAKGTYQSHLEDLADEYGYSFEQ</sequence>